<protein>
    <recommendedName>
        <fullName evidence="1">MIF4G domain-containing protein</fullName>
    </recommendedName>
</protein>
<dbReference type="InterPro" id="IPR003890">
    <property type="entry name" value="MIF4G-like_typ-3"/>
</dbReference>
<dbReference type="GO" id="GO:0035145">
    <property type="term" value="C:exon-exon junction complex"/>
    <property type="evidence" value="ECO:0007669"/>
    <property type="project" value="TreeGrafter"/>
</dbReference>
<organism evidence="2 3">
    <name type="scientific">Intoshia linei</name>
    <dbReference type="NCBI Taxonomy" id="1819745"/>
    <lineage>
        <taxon>Eukaryota</taxon>
        <taxon>Metazoa</taxon>
        <taxon>Spiralia</taxon>
        <taxon>Lophotrochozoa</taxon>
        <taxon>Mesozoa</taxon>
        <taxon>Orthonectida</taxon>
        <taxon>Rhopaluridae</taxon>
        <taxon>Intoshia</taxon>
    </lineage>
</organism>
<dbReference type="Gene3D" id="1.25.40.180">
    <property type="match status" value="2"/>
</dbReference>
<dbReference type="OrthoDB" id="27832at2759"/>
<dbReference type="PANTHER" id="PTHR12839">
    <property type="entry name" value="NONSENSE-MEDIATED MRNA DECAY PROTEIN 2 UP-FRAMESHIFT SUPPRESSOR 2"/>
    <property type="match status" value="1"/>
</dbReference>
<dbReference type="EMBL" id="LWCA01001169">
    <property type="protein sequence ID" value="OAF65735.1"/>
    <property type="molecule type" value="Genomic_DNA"/>
</dbReference>
<accession>A0A177AUR3</accession>
<dbReference type="InterPro" id="IPR016024">
    <property type="entry name" value="ARM-type_fold"/>
</dbReference>
<comment type="caution">
    <text evidence="2">The sequence shown here is derived from an EMBL/GenBank/DDBJ whole genome shotgun (WGS) entry which is preliminary data.</text>
</comment>
<gene>
    <name evidence="2" type="ORF">A3Q56_06551</name>
</gene>
<dbReference type="GO" id="GO:0000184">
    <property type="term" value="P:nuclear-transcribed mRNA catabolic process, nonsense-mediated decay"/>
    <property type="evidence" value="ECO:0007669"/>
    <property type="project" value="InterPro"/>
</dbReference>
<dbReference type="PANTHER" id="PTHR12839:SF7">
    <property type="entry name" value="REGULATOR OF NONSENSE TRANSCRIPTS 2"/>
    <property type="match status" value="1"/>
</dbReference>
<keyword evidence="3" id="KW-1185">Reference proteome</keyword>
<evidence type="ECO:0000259" key="1">
    <source>
        <dbReference type="Pfam" id="PF02854"/>
    </source>
</evidence>
<name>A0A177AUR3_9BILA</name>
<feature type="domain" description="MIF4G" evidence="1">
    <location>
        <begin position="408"/>
        <end position="522"/>
    </location>
</feature>
<reference evidence="2 3" key="1">
    <citation type="submission" date="2016-04" db="EMBL/GenBank/DDBJ databases">
        <title>The genome of Intoshia linei affirms orthonectids as highly simplified spiralians.</title>
        <authorList>
            <person name="Mikhailov K.V."/>
            <person name="Slusarev G.S."/>
            <person name="Nikitin M.A."/>
            <person name="Logacheva M.D."/>
            <person name="Penin A."/>
            <person name="Aleoshin V."/>
            <person name="Panchin Y.V."/>
        </authorList>
    </citation>
    <scope>NUCLEOTIDE SEQUENCE [LARGE SCALE GENOMIC DNA]</scope>
    <source>
        <strain evidence="2">Intl2013</strain>
        <tissue evidence="2">Whole animal</tissue>
    </source>
</reference>
<feature type="non-terminal residue" evidence="2">
    <location>
        <position position="523"/>
    </location>
</feature>
<dbReference type="SUPFAM" id="SSF48371">
    <property type="entry name" value="ARM repeat"/>
    <property type="match status" value="2"/>
</dbReference>
<evidence type="ECO:0000313" key="3">
    <source>
        <dbReference type="Proteomes" id="UP000078046"/>
    </source>
</evidence>
<sequence length="523" mass="61935">MTDTNEIDIKKYTNDRIKVLEIRKEHRTILNENYNENVLKKLQSNVKKNTTFVRKLKNISESNIDGLLSDLTKINLSKYTSELADAVLKTKLKSSDLNHVVKVCVYIKKWYPTFGQELFKEMIKHFNDYLNTEKIGKFYIEFRLYHELILNGVFPFQDSIKQSLKYFKAMMTNINSDIIKYLHVLTSFTKHFSMDFMHILSKSLNTTNTDHLKDDIITKNIVSVYVGIFSKYFTILEKFFERQTKYLTDEKQRNQNSLKVKGEIYKNHLEHYEQSKRDHEKYLTYINQIAENFDKNKIVYKEEMLEEEELFMPPTFTTKDGKVSVFEDDNQRTFYEDIPDIPTKYIIVKPKKNSKEKPTELENKIDSNGSISKNCDNHSTECTDDSDSNALTKSKKLNFEGFDDFLGSLSKFINRDLIDKAAIDFMVKYNSKKNRKELIRIFLTVKWSRIDLLPFYSRFVCIINKAHTDILKSMIKSLIATFHYHVKSRDQLHLDQKLKTVRFIGELVKFKLYPLNEVMNHIK</sequence>
<dbReference type="InterPro" id="IPR039762">
    <property type="entry name" value="Nmd2/UPF2"/>
</dbReference>
<evidence type="ECO:0000313" key="2">
    <source>
        <dbReference type="EMBL" id="OAF65735.1"/>
    </source>
</evidence>
<dbReference type="GO" id="GO:0003723">
    <property type="term" value="F:RNA binding"/>
    <property type="evidence" value="ECO:0007669"/>
    <property type="project" value="InterPro"/>
</dbReference>
<dbReference type="Proteomes" id="UP000078046">
    <property type="component" value="Unassembled WGS sequence"/>
</dbReference>
<proteinExistence type="predicted"/>
<dbReference type="Pfam" id="PF02854">
    <property type="entry name" value="MIF4G"/>
    <property type="match status" value="1"/>
</dbReference>
<dbReference type="GO" id="GO:0005737">
    <property type="term" value="C:cytoplasm"/>
    <property type="evidence" value="ECO:0007669"/>
    <property type="project" value="TreeGrafter"/>
</dbReference>
<dbReference type="AlphaFoldDB" id="A0A177AUR3"/>